<gene>
    <name evidence="2" type="ORF">EVAR_82429_1</name>
</gene>
<name>A0A4C1YF67_EUMVA</name>
<reference evidence="2 3" key="1">
    <citation type="journal article" date="2019" name="Commun. Biol.">
        <title>The bagworm genome reveals a unique fibroin gene that provides high tensile strength.</title>
        <authorList>
            <person name="Kono N."/>
            <person name="Nakamura H."/>
            <person name="Ohtoshi R."/>
            <person name="Tomita M."/>
            <person name="Numata K."/>
            <person name="Arakawa K."/>
        </authorList>
    </citation>
    <scope>NUCLEOTIDE SEQUENCE [LARGE SCALE GENOMIC DNA]</scope>
</reference>
<comment type="caution">
    <text evidence="2">The sequence shown here is derived from an EMBL/GenBank/DDBJ whole genome shotgun (WGS) entry which is preliminary data.</text>
</comment>
<evidence type="ECO:0000256" key="1">
    <source>
        <dbReference type="SAM" id="MobiDB-lite"/>
    </source>
</evidence>
<dbReference type="EMBL" id="BGZK01001232">
    <property type="protein sequence ID" value="GBP75011.1"/>
    <property type="molecule type" value="Genomic_DNA"/>
</dbReference>
<dbReference type="AlphaFoldDB" id="A0A4C1YF67"/>
<organism evidence="2 3">
    <name type="scientific">Eumeta variegata</name>
    <name type="common">Bagworm moth</name>
    <name type="synonym">Eumeta japonica</name>
    <dbReference type="NCBI Taxonomy" id="151549"/>
    <lineage>
        <taxon>Eukaryota</taxon>
        <taxon>Metazoa</taxon>
        <taxon>Ecdysozoa</taxon>
        <taxon>Arthropoda</taxon>
        <taxon>Hexapoda</taxon>
        <taxon>Insecta</taxon>
        <taxon>Pterygota</taxon>
        <taxon>Neoptera</taxon>
        <taxon>Endopterygota</taxon>
        <taxon>Lepidoptera</taxon>
        <taxon>Glossata</taxon>
        <taxon>Ditrysia</taxon>
        <taxon>Tineoidea</taxon>
        <taxon>Psychidae</taxon>
        <taxon>Oiketicinae</taxon>
        <taxon>Eumeta</taxon>
    </lineage>
</organism>
<keyword evidence="3" id="KW-1185">Reference proteome</keyword>
<evidence type="ECO:0000313" key="3">
    <source>
        <dbReference type="Proteomes" id="UP000299102"/>
    </source>
</evidence>
<accession>A0A4C1YF67</accession>
<feature type="compositionally biased region" description="Basic residues" evidence="1">
    <location>
        <begin position="89"/>
        <end position="100"/>
    </location>
</feature>
<sequence length="106" mass="12638">MYLDVQKWTAYEWTITKQKIFHTDVLFREYFASLPSRKAVAALFKEPNYACFKLDSVLNKTVTFEELNRETRFVSFDRARRRGADGRARPSRQRRRRRALGRSDAT</sequence>
<evidence type="ECO:0000313" key="2">
    <source>
        <dbReference type="EMBL" id="GBP75011.1"/>
    </source>
</evidence>
<feature type="region of interest" description="Disordered" evidence="1">
    <location>
        <begin position="82"/>
        <end position="106"/>
    </location>
</feature>
<protein>
    <submittedName>
        <fullName evidence="2">Uncharacterized protein</fullName>
    </submittedName>
</protein>
<proteinExistence type="predicted"/>
<dbReference type="Proteomes" id="UP000299102">
    <property type="component" value="Unassembled WGS sequence"/>
</dbReference>